<organism evidence="2 3">
    <name type="scientific">Eumeta variegata</name>
    <name type="common">Bagworm moth</name>
    <name type="synonym">Eumeta japonica</name>
    <dbReference type="NCBI Taxonomy" id="151549"/>
    <lineage>
        <taxon>Eukaryota</taxon>
        <taxon>Metazoa</taxon>
        <taxon>Ecdysozoa</taxon>
        <taxon>Arthropoda</taxon>
        <taxon>Hexapoda</taxon>
        <taxon>Insecta</taxon>
        <taxon>Pterygota</taxon>
        <taxon>Neoptera</taxon>
        <taxon>Endopterygota</taxon>
        <taxon>Lepidoptera</taxon>
        <taxon>Glossata</taxon>
        <taxon>Ditrysia</taxon>
        <taxon>Tineoidea</taxon>
        <taxon>Psychidae</taxon>
        <taxon>Oiketicinae</taxon>
        <taxon>Eumeta</taxon>
    </lineage>
</organism>
<comment type="caution">
    <text evidence="2">The sequence shown here is derived from an EMBL/GenBank/DDBJ whole genome shotgun (WGS) entry which is preliminary data.</text>
</comment>
<dbReference type="AlphaFoldDB" id="A0A4C2A683"/>
<reference evidence="2 3" key="1">
    <citation type="journal article" date="2019" name="Commun. Biol.">
        <title>The bagworm genome reveals a unique fibroin gene that provides high tensile strength.</title>
        <authorList>
            <person name="Kono N."/>
            <person name="Nakamura H."/>
            <person name="Ohtoshi R."/>
            <person name="Tomita M."/>
            <person name="Numata K."/>
            <person name="Arakawa K."/>
        </authorList>
    </citation>
    <scope>NUCLEOTIDE SEQUENCE [LARGE SCALE GENOMIC DNA]</scope>
</reference>
<evidence type="ECO:0000256" key="1">
    <source>
        <dbReference type="SAM" id="MobiDB-lite"/>
    </source>
</evidence>
<proteinExistence type="predicted"/>
<protein>
    <submittedName>
        <fullName evidence="2">Uncharacterized protein</fullName>
    </submittedName>
</protein>
<evidence type="ECO:0000313" key="2">
    <source>
        <dbReference type="EMBL" id="GBP96401.1"/>
    </source>
</evidence>
<dbReference type="Proteomes" id="UP000299102">
    <property type="component" value="Unassembled WGS sequence"/>
</dbReference>
<feature type="compositionally biased region" description="Polar residues" evidence="1">
    <location>
        <begin position="779"/>
        <end position="797"/>
    </location>
</feature>
<dbReference type="EMBL" id="BGZK01002775">
    <property type="protein sequence ID" value="GBP96401.1"/>
    <property type="molecule type" value="Genomic_DNA"/>
</dbReference>
<evidence type="ECO:0000313" key="3">
    <source>
        <dbReference type="Proteomes" id="UP000299102"/>
    </source>
</evidence>
<feature type="region of interest" description="Disordered" evidence="1">
    <location>
        <begin position="774"/>
        <end position="797"/>
    </location>
</feature>
<name>A0A4C2A683_EUMVA</name>
<sequence>MRSVGTTGSHSLCISGLPAVRDWHLRSRGPPQWAHFSDASLQKRLESPDGTEVISGTPSVAHLALSRLHRDRRRCAYFGSSGTRRCPVRIDLEDVPMTTPVHGHPSPSVYHLRSLATTCSAVWFSHLEDIIRVWLAPDRTSGPGIFRRQQPGFRPRCRLGVVLGRGPVSVSTALRIAPPTSGRRSVPELSVSRLPLPSSFLFAFYFRHVIRAGLLEAKGELADRRQLSDNGLFNFSAYILGPRARPRLHGEFSDSRRQSSCGELVWRVDEVFEVPAAESSRTGSLVISFPTRTRTDGQFHFRLARQRSLPPPAVNTPTSDSLAAAAATSAGPTSTTILWCRRRSYRRHIIRGAVRTFFGWENFAFSEFSGRTEDRWCCRRLLRQPFHPVPVFVAPIVGTLSSVLDTAVNVPLVARLDAIFSLRHHRKPFQCLGASETRGHRVTAKVSFYAFRARTDYVSRPYATSDLGLVSRGFRLSVNFPDFLKPRDPRSGSRLRCRFNALQGADRLMCRAPGCDFRSGTSWSRGFRLSVNFPDFKAARPEVTGSRLGVVLMPFRARPTDVSRSGCDVGSGTSWSRGFRLCRQFSRFLKPATGVPKLIHHCMCHRSRSELCPGNTSALTSDLVFLVSPLTRSRRREHAMSQSTTLKGANRMTVARRARRRDLDPCHAVCFPDFRRTGHGKIPNSAIPHTDALQPGDARSVADRFPELHLREYVSGGLQSGFPAIAGEPGIAEGGKFAGCSVGIAEGLQRLRYDVSPTRGHDFRFAPFFSDREARKSRTSPNDVLRTHTNNGAKPGA</sequence>
<keyword evidence="3" id="KW-1185">Reference proteome</keyword>
<accession>A0A4C2A683</accession>
<gene>
    <name evidence="2" type="ORF">EVAR_90498_1</name>
</gene>